<dbReference type="GO" id="GO:0030488">
    <property type="term" value="P:tRNA methylation"/>
    <property type="evidence" value="ECO:0007669"/>
    <property type="project" value="InterPro"/>
</dbReference>
<dbReference type="AlphaFoldDB" id="A0A9P8LFT6"/>
<dbReference type="PANTHER" id="PTHR12133">
    <property type="entry name" value="TRNA (ADENINE(58)-N(1))-METHYLTRANSFERASE"/>
    <property type="match status" value="1"/>
</dbReference>
<evidence type="ECO:0000313" key="6">
    <source>
        <dbReference type="Proteomes" id="UP000750711"/>
    </source>
</evidence>
<feature type="region of interest" description="Disordered" evidence="4">
    <location>
        <begin position="343"/>
        <end position="418"/>
    </location>
</feature>
<name>A0A9P8LFT6_9PEZI</name>
<dbReference type="SUPFAM" id="SSF53335">
    <property type="entry name" value="S-adenosyl-L-methionine-dependent methyltransferases"/>
    <property type="match status" value="1"/>
</dbReference>
<dbReference type="InterPro" id="IPR014816">
    <property type="entry name" value="tRNA_MeTrfase_Gcd14"/>
</dbReference>
<evidence type="ECO:0000256" key="4">
    <source>
        <dbReference type="SAM" id="MobiDB-lite"/>
    </source>
</evidence>
<feature type="compositionally biased region" description="Basic residues" evidence="4">
    <location>
        <begin position="350"/>
        <end position="360"/>
    </location>
</feature>
<evidence type="ECO:0000256" key="1">
    <source>
        <dbReference type="ARBA" id="ARBA00012796"/>
    </source>
</evidence>
<dbReference type="GO" id="GO:0005739">
    <property type="term" value="C:mitochondrion"/>
    <property type="evidence" value="ECO:0007669"/>
    <property type="project" value="TreeGrafter"/>
</dbReference>
<dbReference type="PANTHER" id="PTHR12133:SF1">
    <property type="entry name" value="TRNA (ADENINE(58)-N(1))-METHYLTRANSFERASE, MITOCHONDRIAL"/>
    <property type="match status" value="1"/>
</dbReference>
<organism evidence="5 6">
    <name type="scientific">Trichoglossum hirsutum</name>
    <dbReference type="NCBI Taxonomy" id="265104"/>
    <lineage>
        <taxon>Eukaryota</taxon>
        <taxon>Fungi</taxon>
        <taxon>Dikarya</taxon>
        <taxon>Ascomycota</taxon>
        <taxon>Pezizomycotina</taxon>
        <taxon>Geoglossomycetes</taxon>
        <taxon>Geoglossales</taxon>
        <taxon>Geoglossaceae</taxon>
        <taxon>Trichoglossum</taxon>
    </lineage>
</organism>
<reference evidence="5" key="1">
    <citation type="submission" date="2021-03" db="EMBL/GenBank/DDBJ databases">
        <title>Comparative genomics and phylogenomic investigation of the class Geoglossomycetes provide insights into ecological specialization and systematics.</title>
        <authorList>
            <person name="Melie T."/>
            <person name="Pirro S."/>
            <person name="Miller A.N."/>
            <person name="Quandt A."/>
        </authorList>
    </citation>
    <scope>NUCLEOTIDE SEQUENCE</scope>
    <source>
        <strain evidence="5">CAQ_001_2017</strain>
    </source>
</reference>
<keyword evidence="6" id="KW-1185">Reference proteome</keyword>
<dbReference type="PROSITE" id="PS51620">
    <property type="entry name" value="SAM_TRM61"/>
    <property type="match status" value="1"/>
</dbReference>
<dbReference type="Gene3D" id="3.40.50.150">
    <property type="entry name" value="Vaccinia Virus protein VP39"/>
    <property type="match status" value="1"/>
</dbReference>
<evidence type="ECO:0000256" key="3">
    <source>
        <dbReference type="ARBA" id="ARBA00033309"/>
    </source>
</evidence>
<feature type="compositionally biased region" description="Basic and acidic residues" evidence="4">
    <location>
        <begin position="379"/>
        <end position="388"/>
    </location>
</feature>
<protein>
    <recommendedName>
        <fullName evidence="2">tRNA (adenine(58)-N(1))-methyltransferase catalytic subunit TRM61</fullName>
        <ecNumber evidence="1">2.1.1.220</ecNumber>
    </recommendedName>
    <alternativeName>
        <fullName evidence="3">tRNA(m1A58)-methyltransferase subunit TRM61</fullName>
    </alternativeName>
</protein>
<dbReference type="Gene3D" id="3.10.330.20">
    <property type="match status" value="1"/>
</dbReference>
<dbReference type="EMBL" id="JAGHQM010000150">
    <property type="protein sequence ID" value="KAH0565000.1"/>
    <property type="molecule type" value="Genomic_DNA"/>
</dbReference>
<sequence>MLTRAVAANDVVALRPKRSSDKSSLRLTAPLVSGGRIESHRGFIGHDDIIGKLPRETVSTNKGHEFTIHRPTLAEYIELTPRRVTPIYPADANLIVSMLDIHATPPSPSLGGGAPLEILEGGTGHGALTLLLARAVHAANTARPPLPPLQSKSPDSDKRASLATGGDSKVEGNIPGRARAQESALEEEQYRVFDEWRSARGAVIHTVDIDPHNSTHAERVVRGYQRGMYAGNVDFYTGDVTEWTANQLRRRAGAATGPATDRAFLSHIVLDIPDVHQHIHRMQDALHVDGLLVVFTPSITQIATCVQIIAEKKLPFAMDQVIELGLATTGLGSGRQWDVRVANTPAGARGSRRSKPRGKGGQKTSVQGGLEDDEAAQDVPHHRGDVQEGAKFQSWAEEGAPEREPPSNGSVTDGDLPDEGVKLKMVCRPKVGEKLARLAGGGFVAIWRRMRDMQSNGGCSENTAPLAGNEQMGGPGGLDEVSLRCLTPAPV</sequence>
<feature type="region of interest" description="Disordered" evidence="4">
    <location>
        <begin position="142"/>
        <end position="183"/>
    </location>
</feature>
<evidence type="ECO:0000313" key="5">
    <source>
        <dbReference type="EMBL" id="KAH0565000.1"/>
    </source>
</evidence>
<proteinExistence type="predicted"/>
<gene>
    <name evidence="5" type="ORF">GP486_001615</name>
</gene>
<dbReference type="InterPro" id="IPR029063">
    <property type="entry name" value="SAM-dependent_MTases_sf"/>
</dbReference>
<dbReference type="EC" id="2.1.1.220" evidence="1"/>
<dbReference type="Proteomes" id="UP000750711">
    <property type="component" value="Unassembled WGS sequence"/>
</dbReference>
<dbReference type="GO" id="GO:0031515">
    <property type="term" value="C:tRNA (m1A) methyltransferase complex"/>
    <property type="evidence" value="ECO:0007669"/>
    <property type="project" value="InterPro"/>
</dbReference>
<feature type="region of interest" description="Disordered" evidence="4">
    <location>
        <begin position="456"/>
        <end position="481"/>
    </location>
</feature>
<dbReference type="GO" id="GO:0160107">
    <property type="term" value="F:tRNA (adenine(58)-N1)-methyltransferase activity"/>
    <property type="evidence" value="ECO:0007669"/>
    <property type="project" value="UniProtKB-EC"/>
</dbReference>
<comment type="caution">
    <text evidence="5">The sequence shown here is derived from an EMBL/GenBank/DDBJ whole genome shotgun (WGS) entry which is preliminary data.</text>
</comment>
<evidence type="ECO:0000256" key="2">
    <source>
        <dbReference type="ARBA" id="ARBA00015963"/>
    </source>
</evidence>
<accession>A0A9P8LFT6</accession>